<dbReference type="EMBL" id="JARK01001484">
    <property type="protein sequence ID" value="EYB96657.1"/>
    <property type="molecule type" value="Genomic_DNA"/>
</dbReference>
<evidence type="ECO:0000313" key="3">
    <source>
        <dbReference type="Proteomes" id="UP000024635"/>
    </source>
</evidence>
<keyword evidence="1" id="KW-0732">Signal</keyword>
<evidence type="ECO:0008006" key="4">
    <source>
        <dbReference type="Google" id="ProtNLM"/>
    </source>
</evidence>
<evidence type="ECO:0000313" key="2">
    <source>
        <dbReference type="EMBL" id="EYB96657.1"/>
    </source>
</evidence>
<organism evidence="2 3">
    <name type="scientific">Ancylostoma ceylanicum</name>
    <dbReference type="NCBI Taxonomy" id="53326"/>
    <lineage>
        <taxon>Eukaryota</taxon>
        <taxon>Metazoa</taxon>
        <taxon>Ecdysozoa</taxon>
        <taxon>Nematoda</taxon>
        <taxon>Chromadorea</taxon>
        <taxon>Rhabditida</taxon>
        <taxon>Rhabditina</taxon>
        <taxon>Rhabditomorpha</taxon>
        <taxon>Strongyloidea</taxon>
        <taxon>Ancylostomatidae</taxon>
        <taxon>Ancylostomatinae</taxon>
        <taxon>Ancylostoma</taxon>
    </lineage>
</organism>
<evidence type="ECO:0000256" key="1">
    <source>
        <dbReference type="SAM" id="SignalP"/>
    </source>
</evidence>
<sequence length="70" mass="7916">MPFLSNVLNIRVVLAFCTLHVLTPEMPSSTAVHRRYFMTSIQELQSRVANIVISENVAFHGDERGELLCL</sequence>
<protein>
    <recommendedName>
        <fullName evidence="4">Secreted protein</fullName>
    </recommendedName>
</protein>
<keyword evidence="3" id="KW-1185">Reference proteome</keyword>
<proteinExistence type="predicted"/>
<gene>
    <name evidence="2" type="primary">Acey_s0148.g2655</name>
    <name evidence="2" type="ORF">Y032_0148g2655</name>
</gene>
<dbReference type="AlphaFoldDB" id="A0A016T1V3"/>
<reference evidence="3" key="1">
    <citation type="journal article" date="2015" name="Nat. Genet.">
        <title>The genome and transcriptome of the zoonotic hookworm Ancylostoma ceylanicum identify infection-specific gene families.</title>
        <authorList>
            <person name="Schwarz E.M."/>
            <person name="Hu Y."/>
            <person name="Antoshechkin I."/>
            <person name="Miller M.M."/>
            <person name="Sternberg P.W."/>
            <person name="Aroian R.V."/>
        </authorList>
    </citation>
    <scope>NUCLEOTIDE SEQUENCE</scope>
    <source>
        <strain evidence="3">HY135</strain>
    </source>
</reference>
<comment type="caution">
    <text evidence="2">The sequence shown here is derived from an EMBL/GenBank/DDBJ whole genome shotgun (WGS) entry which is preliminary data.</text>
</comment>
<dbReference type="Proteomes" id="UP000024635">
    <property type="component" value="Unassembled WGS sequence"/>
</dbReference>
<feature type="chain" id="PRO_5011977449" description="Secreted protein" evidence="1">
    <location>
        <begin position="16"/>
        <end position="70"/>
    </location>
</feature>
<accession>A0A016T1V3</accession>
<name>A0A016T1V3_9BILA</name>
<feature type="signal peptide" evidence="1">
    <location>
        <begin position="1"/>
        <end position="15"/>
    </location>
</feature>